<evidence type="ECO:0000313" key="3">
    <source>
        <dbReference type="EMBL" id="RAV08812.1"/>
    </source>
</evidence>
<feature type="coiled-coil region" evidence="1">
    <location>
        <begin position="25"/>
        <end position="59"/>
    </location>
</feature>
<evidence type="ECO:0008006" key="5">
    <source>
        <dbReference type="Google" id="ProtNLM"/>
    </source>
</evidence>
<accession>A0A329LNW7</accession>
<organism evidence="3 4">
    <name type="scientific">Paenibacillus contaminans</name>
    <dbReference type="NCBI Taxonomy" id="450362"/>
    <lineage>
        <taxon>Bacteria</taxon>
        <taxon>Bacillati</taxon>
        <taxon>Bacillota</taxon>
        <taxon>Bacilli</taxon>
        <taxon>Bacillales</taxon>
        <taxon>Paenibacillaceae</taxon>
        <taxon>Paenibacillus</taxon>
    </lineage>
</organism>
<sequence>MLLQISAVIVAVSFVILTFYLIQTLKSLKGSLDEMTLAMGQMKNEAKEISEEVKEMIGNTNDIAVDMRMKLSKLDHAFGSVNDVGQAVHELTSAARQTASSLLASLKRNGSRACEPELSGRWQAVWEGVITAVEFVQRRRTAQSPAHRAGSK</sequence>
<keyword evidence="2" id="KW-0812">Transmembrane</keyword>
<keyword evidence="1" id="KW-0175">Coiled coil</keyword>
<gene>
    <name evidence="3" type="ORF">DQG23_40525</name>
</gene>
<reference evidence="3 4" key="1">
    <citation type="journal article" date="2009" name="Int. J. Syst. Evol. Microbiol.">
        <title>Paenibacillus contaminans sp. nov., isolated from a contaminated laboratory plate.</title>
        <authorList>
            <person name="Chou J.H."/>
            <person name="Lee J.H."/>
            <person name="Lin M.C."/>
            <person name="Chang P.S."/>
            <person name="Arun A.B."/>
            <person name="Young C.C."/>
            <person name="Chen W.M."/>
        </authorList>
    </citation>
    <scope>NUCLEOTIDE SEQUENCE [LARGE SCALE GENOMIC DNA]</scope>
    <source>
        <strain evidence="3 4">CKOBP-6</strain>
    </source>
</reference>
<keyword evidence="2" id="KW-0472">Membrane</keyword>
<dbReference type="RefSeq" id="WP_113036739.1">
    <property type="nucleotide sequence ID" value="NZ_QMFB01000055.1"/>
</dbReference>
<keyword evidence="4" id="KW-1185">Reference proteome</keyword>
<evidence type="ECO:0000313" key="4">
    <source>
        <dbReference type="Proteomes" id="UP000250369"/>
    </source>
</evidence>
<dbReference type="InterPro" id="IPR009293">
    <property type="entry name" value="UPF0478"/>
</dbReference>
<keyword evidence="2" id="KW-1133">Transmembrane helix</keyword>
<feature type="transmembrane region" description="Helical" evidence="2">
    <location>
        <begin position="6"/>
        <end position="22"/>
    </location>
</feature>
<dbReference type="Proteomes" id="UP000250369">
    <property type="component" value="Unassembled WGS sequence"/>
</dbReference>
<dbReference type="OrthoDB" id="2606669at2"/>
<proteinExistence type="predicted"/>
<comment type="caution">
    <text evidence="3">The sequence shown here is derived from an EMBL/GenBank/DDBJ whole genome shotgun (WGS) entry which is preliminary data.</text>
</comment>
<dbReference type="PANTHER" id="PTHR40070:SF1">
    <property type="entry name" value="UPF0478 PROTEIN YTXG"/>
    <property type="match status" value="1"/>
</dbReference>
<dbReference type="EMBL" id="QMFB01000055">
    <property type="protein sequence ID" value="RAV08812.1"/>
    <property type="molecule type" value="Genomic_DNA"/>
</dbReference>
<name>A0A329LNW7_9BACL</name>
<dbReference type="PANTHER" id="PTHR40070">
    <property type="entry name" value="UPF0478 PROTEIN YTXG"/>
    <property type="match status" value="1"/>
</dbReference>
<protein>
    <recommendedName>
        <fullName evidence="5">DUF948 domain-containing protein</fullName>
    </recommendedName>
</protein>
<evidence type="ECO:0000256" key="1">
    <source>
        <dbReference type="SAM" id="Coils"/>
    </source>
</evidence>
<dbReference type="AlphaFoldDB" id="A0A329LNW7"/>
<evidence type="ECO:0000256" key="2">
    <source>
        <dbReference type="SAM" id="Phobius"/>
    </source>
</evidence>
<dbReference type="Pfam" id="PF06103">
    <property type="entry name" value="DUF948"/>
    <property type="match status" value="1"/>
</dbReference>